<feature type="compositionally biased region" description="Polar residues" evidence="7">
    <location>
        <begin position="763"/>
        <end position="774"/>
    </location>
</feature>
<dbReference type="GeneID" id="116297973"/>
<feature type="compositionally biased region" description="Basic and acidic residues" evidence="7">
    <location>
        <begin position="39"/>
        <end position="60"/>
    </location>
</feature>
<feature type="region of interest" description="Disordered" evidence="7">
    <location>
        <begin position="748"/>
        <end position="774"/>
    </location>
</feature>
<dbReference type="GO" id="GO:0000481">
    <property type="term" value="P:maturation of 5S rRNA"/>
    <property type="evidence" value="ECO:0007669"/>
    <property type="project" value="TreeGrafter"/>
</dbReference>
<comment type="subcellular location">
    <subcellularLocation>
        <location evidence="1">Nucleus</location>
    </subcellularLocation>
</comment>
<feature type="coiled-coil region" evidence="6">
    <location>
        <begin position="147"/>
        <end position="177"/>
    </location>
</feature>
<feature type="region of interest" description="Disordered" evidence="7">
    <location>
        <begin position="1"/>
        <end position="106"/>
    </location>
</feature>
<keyword evidence="5" id="KW-0539">Nucleus</keyword>
<feature type="compositionally biased region" description="Basic and acidic residues" evidence="7">
    <location>
        <begin position="637"/>
        <end position="672"/>
    </location>
</feature>
<keyword evidence="4" id="KW-0508">mRNA splicing</keyword>
<keyword evidence="3" id="KW-0507">mRNA processing</keyword>
<evidence type="ECO:0000256" key="3">
    <source>
        <dbReference type="ARBA" id="ARBA00022664"/>
    </source>
</evidence>
<dbReference type="RefSeq" id="XP_031562153.1">
    <property type="nucleotide sequence ID" value="XM_031706293.1"/>
</dbReference>
<sequence length="774" mass="89304">MGSSKKHKEKDRDRDRERKRDREKRHDKDKHKQRRRSRSPRDRDERYERRKEDVDSETERKKSRGVYDDDDDDGLLQYAMEESTREEMISEPPSNQRAGGDVSLSIEETNKMRIKLGLKPLQVDDSSDKSEEKKTSLLDDVHVPAINIREKEEQEKMRRKLEEIREKRKLYKKLNKVKVLGDSDSDDESAASWVVKSRQKEKEKEMAAKRAQMLAEMDEEFGIGELINEEFGPKSKSYSSKDLRGLKVEHDQTTFKEGVTTILTLKDQGVLDEEDEVLYNINIEDKEKAEKNIEKRKKKSDYQPYDESDENEMFKMKGVLEKYDEEIEGATKKSFVLESGGKFDASKEDDLETMKAKLRKQMVSLEMERPKVASEYYTEEEMVKFKKPKKKRKVRKREVLKADDLETITTGSMTGAGDHGSRKMKSRSRGADSENYGEESMEIAPIEPSNEENFYNPEIQDDHDIVLEDDDAQLELEIALQRSRRAKVKKDLSGADKVAQVLATASRQETSDDTQGASIVIDSTSEFCRTLGEIPTYGLSGNREEEEEEDAEAEMDIDKEHEPQGGWEWVKAQDDKKNQNAEQLEEDSHVLDEEPVVGSGIAAALQLATKKGLLNPQGKRKREEKFVAELPSVGVIDEDKMRGDDKDRSRSGRDRERDRDYDRDRDRYRVEKDGYKPNIKLDYVDEHGRQMTPKEAFRYLSHRFHGKMPAKLKTEKRSKKIQEEVSMQKMSSVDTPLNTAALLKEKQKESQSPYLILSGGGNTLSAGTTISKKK</sequence>
<proteinExistence type="inferred from homology"/>
<evidence type="ECO:0000256" key="6">
    <source>
        <dbReference type="SAM" id="Coils"/>
    </source>
</evidence>
<evidence type="ECO:0000256" key="1">
    <source>
        <dbReference type="ARBA" id="ARBA00004123"/>
    </source>
</evidence>
<evidence type="ECO:0000313" key="9">
    <source>
        <dbReference type="RefSeq" id="XP_031562153.1"/>
    </source>
</evidence>
<dbReference type="GO" id="GO:0045292">
    <property type="term" value="P:mRNA cis splicing, via spliceosome"/>
    <property type="evidence" value="ECO:0007669"/>
    <property type="project" value="TreeGrafter"/>
</dbReference>
<dbReference type="AlphaFoldDB" id="A0A6P8I2V2"/>
<reference evidence="9" key="1">
    <citation type="submission" date="2025-08" db="UniProtKB">
        <authorList>
            <consortium name="RefSeq"/>
        </authorList>
    </citation>
    <scope>IDENTIFICATION</scope>
    <source>
        <tissue evidence="9">Tentacle</tissue>
    </source>
</reference>
<feature type="compositionally biased region" description="Acidic residues" evidence="7">
    <location>
        <begin position="544"/>
        <end position="555"/>
    </location>
</feature>
<dbReference type="OrthoDB" id="5583at2759"/>
<dbReference type="Pfam" id="PF03343">
    <property type="entry name" value="SART-1"/>
    <property type="match status" value="1"/>
</dbReference>
<protein>
    <submittedName>
        <fullName evidence="9">U4/U6.U5 tri-snRNP-associated protein 1-like</fullName>
    </submittedName>
</protein>
<evidence type="ECO:0000256" key="7">
    <source>
        <dbReference type="SAM" id="MobiDB-lite"/>
    </source>
</evidence>
<feature type="region of interest" description="Disordered" evidence="7">
    <location>
        <begin position="532"/>
        <end position="595"/>
    </location>
</feature>
<name>A0A6P8I2V2_ACTTE</name>
<feature type="region of interest" description="Disordered" evidence="7">
    <location>
        <begin position="289"/>
        <end position="308"/>
    </location>
</feature>
<feature type="region of interest" description="Disordered" evidence="7">
    <location>
        <begin position="407"/>
        <end position="456"/>
    </location>
</feature>
<feature type="compositionally biased region" description="Basic residues" evidence="7">
    <location>
        <begin position="27"/>
        <end position="38"/>
    </location>
</feature>
<dbReference type="PANTHER" id="PTHR14152">
    <property type="entry name" value="SQUAMOUS CELL CARCINOMA ANTIGEN RECOGNISED BY CYTOTOXIC T LYMPHOCYTES"/>
    <property type="match status" value="1"/>
</dbReference>
<dbReference type="Pfam" id="PF19252">
    <property type="entry name" value="HIND"/>
    <property type="match status" value="1"/>
</dbReference>
<accession>A0A6P8I2V2</accession>
<dbReference type="Proteomes" id="UP000515163">
    <property type="component" value="Unplaced"/>
</dbReference>
<dbReference type="InterPro" id="IPR045347">
    <property type="entry name" value="HIND"/>
</dbReference>
<keyword evidence="8" id="KW-1185">Reference proteome</keyword>
<dbReference type="GO" id="GO:0046540">
    <property type="term" value="C:U4/U6 x U5 tri-snRNP complex"/>
    <property type="evidence" value="ECO:0007669"/>
    <property type="project" value="InterPro"/>
</dbReference>
<keyword evidence="6" id="KW-0175">Coiled coil</keyword>
<evidence type="ECO:0000256" key="5">
    <source>
        <dbReference type="ARBA" id="ARBA00023242"/>
    </source>
</evidence>
<dbReference type="KEGG" id="aten:116297973"/>
<feature type="region of interest" description="Disordered" evidence="7">
    <location>
        <begin position="181"/>
        <end position="211"/>
    </location>
</feature>
<dbReference type="PANTHER" id="PTHR14152:SF5">
    <property type="entry name" value="U4_U6.U5 TRI-SNRNP-ASSOCIATED PROTEIN 1"/>
    <property type="match status" value="1"/>
</dbReference>
<gene>
    <name evidence="9" type="primary">LOC116297973</name>
</gene>
<comment type="similarity">
    <text evidence="2">Belongs to the SNU66/SART1 family.</text>
</comment>
<dbReference type="InterPro" id="IPR005011">
    <property type="entry name" value="SNU66/SART1"/>
</dbReference>
<evidence type="ECO:0000256" key="2">
    <source>
        <dbReference type="ARBA" id="ARBA00006076"/>
    </source>
</evidence>
<feature type="compositionally biased region" description="Basic and acidic residues" evidence="7">
    <location>
        <begin position="10"/>
        <end position="26"/>
    </location>
</feature>
<dbReference type="InParanoid" id="A0A6P8I2V2"/>
<dbReference type="FunCoup" id="A0A6P8I2V2">
    <property type="interactions" value="3288"/>
</dbReference>
<feature type="compositionally biased region" description="Basic and acidic residues" evidence="7">
    <location>
        <begin position="198"/>
        <end position="208"/>
    </location>
</feature>
<evidence type="ECO:0000256" key="4">
    <source>
        <dbReference type="ARBA" id="ARBA00023187"/>
    </source>
</evidence>
<feature type="region of interest" description="Disordered" evidence="7">
    <location>
        <begin position="610"/>
        <end position="672"/>
    </location>
</feature>
<organism evidence="8 9">
    <name type="scientific">Actinia tenebrosa</name>
    <name type="common">Australian red waratah sea anemone</name>
    <dbReference type="NCBI Taxonomy" id="6105"/>
    <lineage>
        <taxon>Eukaryota</taxon>
        <taxon>Metazoa</taxon>
        <taxon>Cnidaria</taxon>
        <taxon>Anthozoa</taxon>
        <taxon>Hexacorallia</taxon>
        <taxon>Actiniaria</taxon>
        <taxon>Actiniidae</taxon>
        <taxon>Actinia</taxon>
    </lineage>
</organism>
<evidence type="ECO:0000313" key="8">
    <source>
        <dbReference type="Proteomes" id="UP000515163"/>
    </source>
</evidence>